<dbReference type="PROSITE" id="PS00126">
    <property type="entry name" value="PDEASE_I_1"/>
    <property type="match status" value="1"/>
</dbReference>
<dbReference type="Gene3D" id="1.10.1300.10">
    <property type="entry name" value="3'5'-cyclic nucleotide phosphodiesterase, catalytic domain"/>
    <property type="match status" value="1"/>
</dbReference>
<evidence type="ECO:0000256" key="1">
    <source>
        <dbReference type="ARBA" id="ARBA00001073"/>
    </source>
</evidence>
<feature type="region of interest" description="Disordered" evidence="10">
    <location>
        <begin position="65"/>
        <end position="85"/>
    </location>
</feature>
<dbReference type="GO" id="GO:0010446">
    <property type="term" value="P:response to alkaline pH"/>
    <property type="evidence" value="ECO:0007669"/>
    <property type="project" value="UniProtKB-ARBA"/>
</dbReference>
<dbReference type="PROSITE" id="PS51845">
    <property type="entry name" value="PDEASE_I_2"/>
    <property type="match status" value="1"/>
</dbReference>
<feature type="binding site" evidence="7">
    <location>
        <begin position="544"/>
        <end position="548"/>
    </location>
    <ligand>
        <name>AMP</name>
        <dbReference type="ChEBI" id="CHEBI:456215"/>
    </ligand>
</feature>
<feature type="region of interest" description="Disordered" evidence="10">
    <location>
        <begin position="786"/>
        <end position="807"/>
    </location>
</feature>
<comment type="catalytic activity">
    <reaction evidence="1">
        <text>a nucleoside 3',5'-cyclic phosphate + H2O = a nucleoside 5'-phosphate + H(+)</text>
        <dbReference type="Rhea" id="RHEA:14653"/>
        <dbReference type="ChEBI" id="CHEBI:15377"/>
        <dbReference type="ChEBI" id="CHEBI:15378"/>
        <dbReference type="ChEBI" id="CHEBI:57867"/>
        <dbReference type="ChEBI" id="CHEBI:58464"/>
        <dbReference type="EC" id="3.1.4.17"/>
    </reaction>
</comment>
<keyword evidence="4 8" id="KW-0479">Metal-binding</keyword>
<feature type="compositionally biased region" description="Polar residues" evidence="10">
    <location>
        <begin position="1"/>
        <end position="10"/>
    </location>
</feature>
<dbReference type="GO" id="GO:0042542">
    <property type="term" value="P:response to hydrogen peroxide"/>
    <property type="evidence" value="ECO:0007669"/>
    <property type="project" value="UniProtKB-ARBA"/>
</dbReference>
<dbReference type="WBParaSite" id="PSAMB.scaffold54size92479.g1335.t1">
    <property type="protein sequence ID" value="PSAMB.scaffold54size92479.g1335.t1"/>
    <property type="gene ID" value="PSAMB.scaffold54size92479.g1335"/>
</dbReference>
<name>A0A914WUZ0_9BILA</name>
<dbReference type="InterPro" id="IPR023174">
    <property type="entry name" value="PDEase_CS"/>
</dbReference>
<evidence type="ECO:0000256" key="4">
    <source>
        <dbReference type="ARBA" id="ARBA00022723"/>
    </source>
</evidence>
<dbReference type="GO" id="GO:0006935">
    <property type="term" value="P:chemotaxis"/>
    <property type="evidence" value="ECO:0007669"/>
    <property type="project" value="UniProtKB-ARBA"/>
</dbReference>
<feature type="binding site" evidence="8">
    <location>
        <position position="582"/>
    </location>
    <ligand>
        <name>Zn(2+)</name>
        <dbReference type="ChEBI" id="CHEBI:29105"/>
        <label>2</label>
    </ligand>
</feature>
<dbReference type="Pfam" id="PF00233">
    <property type="entry name" value="PDEase_I"/>
    <property type="match status" value="1"/>
</dbReference>
<feature type="binding site" evidence="7">
    <location>
        <position position="692"/>
    </location>
    <ligand>
        <name>AMP</name>
        <dbReference type="ChEBI" id="CHEBI:456215"/>
    </ligand>
</feature>
<feature type="domain" description="PDEase" evidence="11">
    <location>
        <begin position="471"/>
        <end position="787"/>
    </location>
</feature>
<evidence type="ECO:0000256" key="3">
    <source>
        <dbReference type="ARBA" id="ARBA00022535"/>
    </source>
</evidence>
<dbReference type="GO" id="GO:0008340">
    <property type="term" value="P:determination of adult lifespan"/>
    <property type="evidence" value="ECO:0007669"/>
    <property type="project" value="UniProtKB-ARBA"/>
</dbReference>
<protein>
    <recommendedName>
        <fullName evidence="9">Phosphodiesterase</fullName>
        <ecNumber evidence="9">3.1.4.-</ecNumber>
    </recommendedName>
</protein>
<organism evidence="12 13">
    <name type="scientific">Plectus sambesii</name>
    <dbReference type="NCBI Taxonomy" id="2011161"/>
    <lineage>
        <taxon>Eukaryota</taxon>
        <taxon>Metazoa</taxon>
        <taxon>Ecdysozoa</taxon>
        <taxon>Nematoda</taxon>
        <taxon>Chromadorea</taxon>
        <taxon>Plectida</taxon>
        <taxon>Plectina</taxon>
        <taxon>Plectoidea</taxon>
        <taxon>Plectidae</taxon>
        <taxon>Plectus</taxon>
    </lineage>
</organism>
<dbReference type="GO" id="GO:0004114">
    <property type="term" value="F:3',5'-cyclic-nucleotide phosphodiesterase activity"/>
    <property type="evidence" value="ECO:0007669"/>
    <property type="project" value="UniProtKB-EC"/>
</dbReference>
<dbReference type="PRINTS" id="PR00387">
    <property type="entry name" value="PDIESTERASE1"/>
</dbReference>
<dbReference type="GO" id="GO:0046872">
    <property type="term" value="F:metal ion binding"/>
    <property type="evidence" value="ECO:0007669"/>
    <property type="project" value="UniProtKB-KW"/>
</dbReference>
<proteinExistence type="inferred from homology"/>
<dbReference type="GO" id="GO:0010754">
    <property type="term" value="P:negative regulation of cGMP-mediated signaling"/>
    <property type="evidence" value="ECO:0007669"/>
    <property type="project" value="UniProtKB-ARBA"/>
</dbReference>
<reference evidence="13" key="1">
    <citation type="submission" date="2022-11" db="UniProtKB">
        <authorList>
            <consortium name="WormBaseParasite"/>
        </authorList>
    </citation>
    <scope>IDENTIFICATION</scope>
</reference>
<dbReference type="FunFam" id="1.10.1300.10:FF:000003">
    <property type="entry name" value="Phosphodiesterase"/>
    <property type="match status" value="1"/>
</dbReference>
<sequence>MNNMSVTNGNVKPRATPLTGSENLSPDAVKAYLKTHPQLLETFVVSSAVPKHIFQRWVNKRAAKEAKSANGRKADKLNDSAPVNRSLDSNGADWKSLNLASKRRLLLELSTQSNAGGFRLLLFELANACSQIIDADGYNLYLIDSDTHDLSQYILEADGTVKQALLKKSSTKQVTIAQYVAKSEEPARTENVFTDPKFPGGTGNTQTDIRAVLCQPLLDCSGTLIGVLELYRLSGNGTFTRRDEQSVNILTTWACSETYFSQLFTSSSDGEIFTTMNKQRKLNDFLLNVAKSIFQDIISMDAVIMKVMNFAQKLVNADRASLFLVDGKTNELYARIFDVGTGSDEHGNLDSEGQKEIRLARSLHHAAQHLGLNIDDAYNDPRFNSEVDSKTGYTTKTILCMPIFIRGSVIGVVQMVNKTGGAFTKADEDAFETFAIYCGLALHHAKLYDKIRRSEQKYRVALEVLAYHSVCNKDEVNKLKKVKLRDRIVELETFDFNALKLSELEKPLYAVYMFKNLFGSRFDGDDLIRFILTVRKNYRRVPYHNWTHGWSVAHAMFVVLKVTDHFTPLEQLALYVSSLCHDLDHRGKNNAYMKNMSTPLASIYSTSVMEHHHFNQTVTILQQDGHNILKALSSDEYKQVLSSIKHCILATDLALFFPNKGKLTNIIANGGINWENNDHRALMQAVLMTSCDLIASAKPWEVQTETVKVIFEEFYEQGDAERVNGREPIPMMNRQKAHELPQMQVGFMNGICVPCYDLLAQVMPCAVILSERSRYNSAKWQELADEQQMVQEAKEKEANKRKGKAGD</sequence>
<dbReference type="FunFam" id="3.30.450.40:FF:000067">
    <property type="entry name" value="Phosphodiesterase"/>
    <property type="match status" value="1"/>
</dbReference>
<dbReference type="SUPFAM" id="SSF109604">
    <property type="entry name" value="HD-domain/PDEase-like"/>
    <property type="match status" value="1"/>
</dbReference>
<feature type="compositionally biased region" description="Basic and acidic residues" evidence="10">
    <location>
        <begin position="792"/>
        <end position="807"/>
    </location>
</feature>
<dbReference type="GO" id="GO:0010628">
    <property type="term" value="P:positive regulation of gene expression"/>
    <property type="evidence" value="ECO:0007669"/>
    <property type="project" value="UniProtKB-ARBA"/>
</dbReference>
<feature type="binding site" evidence="8">
    <location>
        <position position="581"/>
    </location>
    <ligand>
        <name>Zn(2+)</name>
        <dbReference type="ChEBI" id="CHEBI:29105"/>
        <label>1</label>
    </ligand>
</feature>
<evidence type="ECO:0000256" key="7">
    <source>
        <dbReference type="PIRSR" id="PIRSR623088-2"/>
    </source>
</evidence>
<comment type="cofactor">
    <cofactor evidence="9">
        <name>a divalent metal cation</name>
        <dbReference type="ChEBI" id="CHEBI:60240"/>
    </cofactor>
    <text evidence="9">Binds 2 divalent metal cations per subunit. Site 1 may preferentially bind zinc ions, while site 2 has a preference for magnesium and/or manganese ions.</text>
</comment>
<feature type="binding site" evidence="7">
    <location>
        <position position="582"/>
    </location>
    <ligand>
        <name>AMP</name>
        <dbReference type="ChEBI" id="CHEBI:456215"/>
    </ligand>
</feature>
<feature type="binding site" evidence="8">
    <location>
        <position position="548"/>
    </location>
    <ligand>
        <name>Zn(2+)</name>
        <dbReference type="ChEBI" id="CHEBI:29105"/>
        <label>1</label>
    </ligand>
</feature>
<feature type="binding site" evidence="7">
    <location>
        <position position="744"/>
    </location>
    <ligand>
        <name>AMP</name>
        <dbReference type="ChEBI" id="CHEBI:456215"/>
    </ligand>
</feature>
<feature type="region of interest" description="Disordered" evidence="10">
    <location>
        <begin position="1"/>
        <end position="23"/>
    </location>
</feature>
<evidence type="ECO:0000256" key="2">
    <source>
        <dbReference type="ARBA" id="ARBA00007648"/>
    </source>
</evidence>
<dbReference type="Proteomes" id="UP000887566">
    <property type="component" value="Unplaced"/>
</dbReference>
<evidence type="ECO:0000256" key="10">
    <source>
        <dbReference type="SAM" id="MobiDB-lite"/>
    </source>
</evidence>
<dbReference type="Gene3D" id="3.30.450.40">
    <property type="match status" value="2"/>
</dbReference>
<keyword evidence="5 9" id="KW-0378">Hydrolase</keyword>
<dbReference type="InterPro" id="IPR036971">
    <property type="entry name" value="PDEase_catalytic_dom_sf"/>
</dbReference>
<keyword evidence="3" id="KW-0140">cGMP</keyword>
<dbReference type="InterPro" id="IPR002073">
    <property type="entry name" value="PDEase_catalytic_dom"/>
</dbReference>
<accession>A0A914WUZ0</accession>
<dbReference type="Pfam" id="PF01590">
    <property type="entry name" value="GAF"/>
    <property type="match status" value="2"/>
</dbReference>
<dbReference type="CDD" id="cd00077">
    <property type="entry name" value="HDc"/>
    <property type="match status" value="1"/>
</dbReference>
<dbReference type="SMART" id="SM00471">
    <property type="entry name" value="HDc"/>
    <property type="match status" value="1"/>
</dbReference>
<dbReference type="GO" id="GO:0007602">
    <property type="term" value="P:phototransduction"/>
    <property type="evidence" value="ECO:0007669"/>
    <property type="project" value="UniProtKB-ARBA"/>
</dbReference>
<dbReference type="PANTHER" id="PTHR11347">
    <property type="entry name" value="CYCLIC NUCLEOTIDE PHOSPHODIESTERASE"/>
    <property type="match status" value="1"/>
</dbReference>
<evidence type="ECO:0000313" key="12">
    <source>
        <dbReference type="Proteomes" id="UP000887566"/>
    </source>
</evidence>
<keyword evidence="12" id="KW-1185">Reference proteome</keyword>
<evidence type="ECO:0000256" key="6">
    <source>
        <dbReference type="PIRSR" id="PIRSR623088-1"/>
    </source>
</evidence>
<dbReference type="EC" id="3.1.4.-" evidence="9"/>
<evidence type="ECO:0000256" key="8">
    <source>
        <dbReference type="PIRSR" id="PIRSR623088-3"/>
    </source>
</evidence>
<evidence type="ECO:0000313" key="13">
    <source>
        <dbReference type="WBParaSite" id="PSAMB.scaffold54size92479.g1335.t1"/>
    </source>
</evidence>
<evidence type="ECO:0000259" key="11">
    <source>
        <dbReference type="PROSITE" id="PS51845"/>
    </source>
</evidence>
<dbReference type="InterPro" id="IPR023088">
    <property type="entry name" value="PDEase"/>
</dbReference>
<feature type="compositionally biased region" description="Basic and acidic residues" evidence="10">
    <location>
        <begin position="65"/>
        <end position="78"/>
    </location>
</feature>
<dbReference type="SMART" id="SM00065">
    <property type="entry name" value="GAF"/>
    <property type="match status" value="2"/>
</dbReference>
<dbReference type="InterPro" id="IPR003607">
    <property type="entry name" value="HD/PDEase_dom"/>
</dbReference>
<feature type="binding site" evidence="8">
    <location>
        <position position="692"/>
    </location>
    <ligand>
        <name>Zn(2+)</name>
        <dbReference type="ChEBI" id="CHEBI:29105"/>
        <label>1</label>
    </ligand>
</feature>
<feature type="binding site" evidence="8">
    <location>
        <position position="582"/>
    </location>
    <ligand>
        <name>Zn(2+)</name>
        <dbReference type="ChEBI" id="CHEBI:29105"/>
        <label>1</label>
    </ligand>
</feature>
<comment type="similarity">
    <text evidence="2 9">Belongs to the cyclic nucleotide phosphodiesterase family.</text>
</comment>
<dbReference type="SUPFAM" id="SSF55781">
    <property type="entry name" value="GAF domain-like"/>
    <property type="match status" value="2"/>
</dbReference>
<dbReference type="InterPro" id="IPR003018">
    <property type="entry name" value="GAF"/>
</dbReference>
<feature type="active site" description="Proton donor" evidence="6">
    <location>
        <position position="544"/>
    </location>
</feature>
<dbReference type="InterPro" id="IPR029016">
    <property type="entry name" value="GAF-like_dom_sf"/>
</dbReference>
<evidence type="ECO:0000256" key="9">
    <source>
        <dbReference type="RuleBase" id="RU363067"/>
    </source>
</evidence>
<dbReference type="AlphaFoldDB" id="A0A914WUZ0"/>
<evidence type="ECO:0000256" key="5">
    <source>
        <dbReference type="ARBA" id="ARBA00022801"/>
    </source>
</evidence>